<dbReference type="SUPFAM" id="SSF56672">
    <property type="entry name" value="DNA/RNA polymerases"/>
    <property type="match status" value="1"/>
</dbReference>
<dbReference type="InterPro" id="IPR051320">
    <property type="entry name" value="Viral_Replic_Matur_Polypro"/>
</dbReference>
<accession>A0AAN7MW84</accession>
<dbReference type="Proteomes" id="UP001333110">
    <property type="component" value="Unassembled WGS sequence"/>
</dbReference>
<dbReference type="PROSITE" id="PS50879">
    <property type="entry name" value="RNASE_H_1"/>
    <property type="match status" value="1"/>
</dbReference>
<evidence type="ECO:0000313" key="4">
    <source>
        <dbReference type="Proteomes" id="UP001333110"/>
    </source>
</evidence>
<dbReference type="Gene3D" id="3.10.20.370">
    <property type="match status" value="1"/>
</dbReference>
<dbReference type="InterPro" id="IPR043128">
    <property type="entry name" value="Rev_trsase/Diguanyl_cyclase"/>
</dbReference>
<dbReference type="InterPro" id="IPR012337">
    <property type="entry name" value="RNaseH-like_sf"/>
</dbReference>
<evidence type="ECO:0000259" key="2">
    <source>
        <dbReference type="PROSITE" id="PS50879"/>
    </source>
</evidence>
<dbReference type="Gene3D" id="3.30.70.270">
    <property type="match status" value="1"/>
</dbReference>
<name>A0AAN7MW84_MYCAM</name>
<evidence type="ECO:0000256" key="1">
    <source>
        <dbReference type="SAM" id="MobiDB-lite"/>
    </source>
</evidence>
<dbReference type="EMBL" id="JAUNZN010000168">
    <property type="protein sequence ID" value="KAK4805207.1"/>
    <property type="molecule type" value="Genomic_DNA"/>
</dbReference>
<proteinExistence type="predicted"/>
<dbReference type="InterPro" id="IPR036397">
    <property type="entry name" value="RNaseH_sf"/>
</dbReference>
<dbReference type="InterPro" id="IPR043502">
    <property type="entry name" value="DNA/RNA_pol_sf"/>
</dbReference>
<dbReference type="GO" id="GO:0004523">
    <property type="term" value="F:RNA-DNA hybrid ribonuclease activity"/>
    <property type="evidence" value="ECO:0007669"/>
    <property type="project" value="InterPro"/>
</dbReference>
<feature type="region of interest" description="Disordered" evidence="1">
    <location>
        <begin position="650"/>
        <end position="687"/>
    </location>
</feature>
<dbReference type="GO" id="GO:0003676">
    <property type="term" value="F:nucleic acid binding"/>
    <property type="evidence" value="ECO:0007669"/>
    <property type="project" value="InterPro"/>
</dbReference>
<feature type="compositionally biased region" description="Polar residues" evidence="1">
    <location>
        <begin position="665"/>
        <end position="687"/>
    </location>
</feature>
<sequence>MSVITGSPNKELKIPEVLKSVPTKLWSKSSRDVGLPVSAQPVDIKTKGGHPPPAVKQYPSPQEAEKSIQKQIDGYLAQGILKACVSPCNTPILPVRKDRFDEDGDPAYRFVQDLRVVNQHVVTSHPVVPDPSTILLQIPHWARYFTVIDLRAAFFSIPVDEDSQLLPKIKLPGKSALVQYVDDLLTASKDEDACIKDTIHLCTALAEKGHRASPSTLQLCQKEVKSLGFILREGQWVIDPEGIEAIIKLPRAVTKKQLRGFLGAVGFCRPWIPESGELTRSLTEATRTEEIEPSAWGPEREQAFKMIKGALASAPALGLPECTNPFNLHVHGQKGIASGVVTQKLGPHRRPDAYDSSQLDPVATGAPACNKSVAAAAAVLEKSRPLVLGHPVTVYVPHEVEILLKQYATQALLLQRAHRYELILLMADNVTLRRCNTLNPAMLFPSPDEGEEHDQCKRVMLTSSKPGTDLTDVPLQNPDLALFVDGSSYYLHGQRRTGYEVVSQGQVMEAEPLPARLSAQGAELVALTRTAHLGKGKRVNTYTGSRYAFGERRAAGMSWKEQGFFTSSGKRVSNREEIRSLLESVQLPREIAVIHCPAHSKDTTEISDGNALADAAARAAAQQPLKERMVAISMDNQNEWPHLRDPKAMYEKDSTAQEKKPWESGKQNKMTTGYGQLEENQFCQRSI</sequence>
<dbReference type="GO" id="GO:0006259">
    <property type="term" value="P:DNA metabolic process"/>
    <property type="evidence" value="ECO:0007669"/>
    <property type="project" value="UniProtKB-ARBA"/>
</dbReference>
<dbReference type="Pfam" id="PF00075">
    <property type="entry name" value="RNase_H"/>
    <property type="match status" value="1"/>
</dbReference>
<dbReference type="AlphaFoldDB" id="A0AAN7MW84"/>
<feature type="domain" description="RNase H type-1" evidence="2">
    <location>
        <begin position="476"/>
        <end position="622"/>
    </location>
</feature>
<dbReference type="InterPro" id="IPR041577">
    <property type="entry name" value="RT_RNaseH_2"/>
</dbReference>
<reference evidence="3 4" key="1">
    <citation type="journal article" date="2023" name="J. Hered.">
        <title>Chromosome-level genome of the wood stork (Mycteria americana) provides insight into avian chromosome evolution.</title>
        <authorList>
            <person name="Flamio R. Jr."/>
            <person name="Ramstad K.M."/>
        </authorList>
    </citation>
    <scope>NUCLEOTIDE SEQUENCE [LARGE SCALE GENOMIC DNA]</scope>
    <source>
        <strain evidence="3">JAX WOST 10</strain>
    </source>
</reference>
<comment type="caution">
    <text evidence="3">The sequence shown here is derived from an EMBL/GenBank/DDBJ whole genome shotgun (WGS) entry which is preliminary data.</text>
</comment>
<dbReference type="Gene3D" id="3.10.10.10">
    <property type="entry name" value="HIV Type 1 Reverse Transcriptase, subunit A, domain 1"/>
    <property type="match status" value="1"/>
</dbReference>
<dbReference type="Gene3D" id="3.30.420.10">
    <property type="entry name" value="Ribonuclease H-like superfamily/Ribonuclease H"/>
    <property type="match status" value="1"/>
</dbReference>
<dbReference type="InterPro" id="IPR002156">
    <property type="entry name" value="RNaseH_domain"/>
</dbReference>
<dbReference type="Pfam" id="PF17919">
    <property type="entry name" value="RT_RNaseH_2"/>
    <property type="match status" value="1"/>
</dbReference>
<evidence type="ECO:0000313" key="3">
    <source>
        <dbReference type="EMBL" id="KAK4805207.1"/>
    </source>
</evidence>
<protein>
    <recommendedName>
        <fullName evidence="2">RNase H type-1 domain-containing protein</fullName>
    </recommendedName>
</protein>
<dbReference type="PANTHER" id="PTHR33064">
    <property type="entry name" value="POL PROTEIN"/>
    <property type="match status" value="1"/>
</dbReference>
<keyword evidence="4" id="KW-1185">Reference proteome</keyword>
<organism evidence="3 4">
    <name type="scientific">Mycteria americana</name>
    <name type="common">Wood stork</name>
    <dbReference type="NCBI Taxonomy" id="33587"/>
    <lineage>
        <taxon>Eukaryota</taxon>
        <taxon>Metazoa</taxon>
        <taxon>Chordata</taxon>
        <taxon>Craniata</taxon>
        <taxon>Vertebrata</taxon>
        <taxon>Euteleostomi</taxon>
        <taxon>Archelosauria</taxon>
        <taxon>Archosauria</taxon>
        <taxon>Dinosauria</taxon>
        <taxon>Saurischia</taxon>
        <taxon>Theropoda</taxon>
        <taxon>Coelurosauria</taxon>
        <taxon>Aves</taxon>
        <taxon>Neognathae</taxon>
        <taxon>Neoaves</taxon>
        <taxon>Aequornithes</taxon>
        <taxon>Ciconiiformes</taxon>
        <taxon>Ciconiidae</taxon>
        <taxon>Mycteria</taxon>
    </lineage>
</organism>
<feature type="region of interest" description="Disordered" evidence="1">
    <location>
        <begin position="37"/>
        <end position="63"/>
    </location>
</feature>
<dbReference type="PANTHER" id="PTHR33064:SF37">
    <property type="entry name" value="RIBONUCLEASE H"/>
    <property type="match status" value="1"/>
</dbReference>
<feature type="compositionally biased region" description="Basic and acidic residues" evidence="1">
    <location>
        <begin position="650"/>
        <end position="663"/>
    </location>
</feature>
<dbReference type="SUPFAM" id="SSF53098">
    <property type="entry name" value="Ribonuclease H-like"/>
    <property type="match status" value="1"/>
</dbReference>
<gene>
    <name evidence="3" type="ORF">QYF61_005375</name>
</gene>